<name>A0AAJ5QY14_XYLFS</name>
<organism evidence="1 2">
    <name type="scientific">Xylella fastidiosa subsp. fastidiosa</name>
    <dbReference type="NCBI Taxonomy" id="644356"/>
    <lineage>
        <taxon>Bacteria</taxon>
        <taxon>Pseudomonadati</taxon>
        <taxon>Pseudomonadota</taxon>
        <taxon>Gammaproteobacteria</taxon>
        <taxon>Lysobacterales</taxon>
        <taxon>Lysobacteraceae</taxon>
        <taxon>Xylella</taxon>
    </lineage>
</organism>
<reference evidence="1" key="1">
    <citation type="journal article" date="2022" name="Phytopathology">
        <title>Complete circularized genome resources of seven strains of Xylella fastidiosa subsp. fastidiosa using hybrid assembly reveals unknown plasmids.</title>
        <authorList>
            <person name="Velasco-Amo M.D.P."/>
            <person name="Arias-Giraldo L.F.F."/>
            <person name="Ecija M.R."/>
            <person name="De La Fuente L."/>
            <person name="Marco-Noales E."/>
            <person name="Moralejo E."/>
            <person name="Navas-Cort J.A."/>
            <person name="Landa B.B."/>
        </authorList>
    </citation>
    <scope>NUCLEOTIDE SEQUENCE</scope>
    <source>
        <strain evidence="1">CFBP8073</strain>
    </source>
</reference>
<evidence type="ECO:0000313" key="1">
    <source>
        <dbReference type="EMBL" id="WCF27241.1"/>
    </source>
</evidence>
<proteinExistence type="predicted"/>
<dbReference type="Proteomes" id="UP001211513">
    <property type="component" value="Chromosome"/>
</dbReference>
<dbReference type="RefSeq" id="WP_058565059.1">
    <property type="nucleotide sequence ID" value="NZ_CP109886.1"/>
</dbReference>
<accession>A0AAJ5QY14</accession>
<dbReference type="EMBL" id="CP109886">
    <property type="protein sequence ID" value="WCF27241.1"/>
    <property type="molecule type" value="Genomic_DNA"/>
</dbReference>
<dbReference type="AlphaFoldDB" id="A0AAJ5QY14"/>
<sequence>MNEEKELEKRVALQEHITGKLVTEVFVTKLVAKALITAHPYPKAVKKAFQLLVSTAESQMPDDWFSLGVPVEASRFSQKQFADTAEKWVRLFQKLE</sequence>
<protein>
    <submittedName>
        <fullName evidence="1">Uncharacterized protein</fullName>
    </submittedName>
</protein>
<gene>
    <name evidence="1" type="ORF">OK117_06090</name>
</gene>
<evidence type="ECO:0000313" key="2">
    <source>
        <dbReference type="Proteomes" id="UP001211513"/>
    </source>
</evidence>
<reference evidence="1" key="2">
    <citation type="submission" date="2022-10" db="EMBL/GenBank/DDBJ databases">
        <authorList>
            <person name="Landa B."/>
            <person name="Arias-Giraldo L.F."/>
            <person name="Roman-Ecija M."/>
            <person name="Velasco-Amo M.P."/>
            <person name="De La Fuente L."/>
            <person name="Marco-Noales E."/>
            <person name="Moralejo E."/>
        </authorList>
    </citation>
    <scope>NUCLEOTIDE SEQUENCE</scope>
    <source>
        <strain evidence="1">CFBP8073</strain>
    </source>
</reference>